<feature type="non-terminal residue" evidence="2">
    <location>
        <position position="1"/>
    </location>
</feature>
<accession>A0A1S8WUU5</accession>
<dbReference type="Proteomes" id="UP000243686">
    <property type="component" value="Unassembled WGS sequence"/>
</dbReference>
<feature type="region of interest" description="Disordered" evidence="1">
    <location>
        <begin position="145"/>
        <end position="170"/>
    </location>
</feature>
<evidence type="ECO:0000313" key="2">
    <source>
        <dbReference type="EMBL" id="OON18188.1"/>
    </source>
</evidence>
<feature type="non-terminal residue" evidence="2">
    <location>
        <position position="198"/>
    </location>
</feature>
<gene>
    <name evidence="2" type="ORF">X801_05962</name>
</gene>
<organism evidence="2 3">
    <name type="scientific">Opisthorchis viverrini</name>
    <name type="common">Southeast Asian liver fluke</name>
    <dbReference type="NCBI Taxonomy" id="6198"/>
    <lineage>
        <taxon>Eukaryota</taxon>
        <taxon>Metazoa</taxon>
        <taxon>Spiralia</taxon>
        <taxon>Lophotrochozoa</taxon>
        <taxon>Platyhelminthes</taxon>
        <taxon>Trematoda</taxon>
        <taxon>Digenea</taxon>
        <taxon>Opisthorchiida</taxon>
        <taxon>Opisthorchiata</taxon>
        <taxon>Opisthorchiidae</taxon>
        <taxon>Opisthorchis</taxon>
    </lineage>
</organism>
<reference evidence="2 3" key="1">
    <citation type="submission" date="2015-03" db="EMBL/GenBank/DDBJ databases">
        <title>Draft genome of the nematode, Opisthorchis viverrini.</title>
        <authorList>
            <person name="Mitreva M."/>
        </authorList>
    </citation>
    <scope>NUCLEOTIDE SEQUENCE [LARGE SCALE GENOMIC DNA]</scope>
    <source>
        <strain evidence="2">Khon Kaen</strain>
    </source>
</reference>
<keyword evidence="3" id="KW-1185">Reference proteome</keyword>
<protein>
    <submittedName>
        <fullName evidence="2">Uncharacterized protein</fullName>
    </submittedName>
</protein>
<feature type="compositionally biased region" description="Basic and acidic residues" evidence="1">
    <location>
        <begin position="145"/>
        <end position="155"/>
    </location>
</feature>
<feature type="compositionally biased region" description="Basic and acidic residues" evidence="1">
    <location>
        <begin position="62"/>
        <end position="76"/>
    </location>
</feature>
<sequence>VVDCRSDNNSSIDSILSKCGDLSGRAAVPHSATSPYMMRTDPSDNKTTFVQRSASLARQRFGPEIKSTDTREEGSRGQRRSHFVTGSIPLTGPEAKPDFSPLTQTVYREKGMSMKSSGGRKFLNFFQRGFHAKRPKSATKVEQRKFSNDMSRESELQQQTAWKPVENRDSSDMFLGSTDSLIGQSTSVLRDTTPAEAL</sequence>
<dbReference type="EMBL" id="KV894439">
    <property type="protein sequence ID" value="OON18188.1"/>
    <property type="molecule type" value="Genomic_DNA"/>
</dbReference>
<dbReference type="AlphaFoldDB" id="A0A1S8WUU5"/>
<evidence type="ECO:0000313" key="3">
    <source>
        <dbReference type="Proteomes" id="UP000243686"/>
    </source>
</evidence>
<proteinExistence type="predicted"/>
<name>A0A1S8WUU5_OPIVI</name>
<feature type="region of interest" description="Disordered" evidence="1">
    <location>
        <begin position="62"/>
        <end position="100"/>
    </location>
</feature>
<evidence type="ECO:0000256" key="1">
    <source>
        <dbReference type="SAM" id="MobiDB-lite"/>
    </source>
</evidence>